<dbReference type="GO" id="GO:0102559">
    <property type="term" value="F:peptide chain release factor N(5)-glutamine methyltransferase activity"/>
    <property type="evidence" value="ECO:0007669"/>
    <property type="project" value="UniProtKB-EC"/>
</dbReference>
<keyword evidence="1" id="KW-0812">Transmembrane</keyword>
<feature type="transmembrane region" description="Helical" evidence="1">
    <location>
        <begin position="56"/>
        <end position="77"/>
    </location>
</feature>
<evidence type="ECO:0000313" key="2">
    <source>
        <dbReference type="EMBL" id="CAB3976315.1"/>
    </source>
</evidence>
<organism evidence="2 3">
    <name type="scientific">Candidatus Azoamicus ciliaticola</name>
    <dbReference type="NCBI Taxonomy" id="2652803"/>
    <lineage>
        <taxon>Bacteria</taxon>
        <taxon>Pseudomonadati</taxon>
        <taxon>Pseudomonadota</taxon>
        <taxon>Gammaproteobacteria</taxon>
        <taxon>Candidatus Azoamicaceae</taxon>
        <taxon>Candidatus Azoamicus</taxon>
    </lineage>
</organism>
<evidence type="ECO:0000313" key="3">
    <source>
        <dbReference type="Proteomes" id="UP000509549"/>
    </source>
</evidence>
<dbReference type="RefSeq" id="WP_176604847.1">
    <property type="nucleotide sequence ID" value="NZ_LR794158.1"/>
</dbReference>
<proteinExistence type="predicted"/>
<dbReference type="KEGG" id="acil:ESZ_00096"/>
<dbReference type="Gene3D" id="3.40.50.150">
    <property type="entry name" value="Vaccinia Virus protein VP39"/>
    <property type="match status" value="1"/>
</dbReference>
<dbReference type="GO" id="GO:0032259">
    <property type="term" value="P:methylation"/>
    <property type="evidence" value="ECO:0007669"/>
    <property type="project" value="UniProtKB-KW"/>
</dbReference>
<evidence type="ECO:0000256" key="1">
    <source>
        <dbReference type="SAM" id="Phobius"/>
    </source>
</evidence>
<accession>A0A6J5JWI5</accession>
<keyword evidence="3" id="KW-1185">Reference proteome</keyword>
<feature type="transmembrane region" description="Helical" evidence="1">
    <location>
        <begin position="89"/>
        <end position="110"/>
    </location>
</feature>
<dbReference type="Proteomes" id="UP000509549">
    <property type="component" value="Chromosome"/>
</dbReference>
<protein>
    <submittedName>
        <fullName evidence="2">Release factor glutamine methyltransferase</fullName>
        <ecNumber evidence="2">2.1.1.297</ecNumber>
    </submittedName>
</protein>
<keyword evidence="2" id="KW-0489">Methyltransferase</keyword>
<sequence length="214" mass="26121">MIIVYFLKFNIYFLIGYKYCHLYKFFFKFPVFQPRNDSVIFFNCYKNFFDKLFVKFFFEPGIGSFFFIKIFIEFYSFNSLGVDRSFFSFFFFDFFSRCVCIYNCEWIYIFNSFKRVNIFFCNPPYLSLRDVYFFYFDDVKEYKYSLGSKINGFHDLFYIIKNAYDLLLNNGFIFLEHGYMQRGLVKKIMLLVGFVNVSTYRDSLSLNRITVGEK</sequence>
<dbReference type="AlphaFoldDB" id="A0A6J5JWI5"/>
<dbReference type="SUPFAM" id="SSF53335">
    <property type="entry name" value="S-adenosyl-L-methionine-dependent methyltransferases"/>
    <property type="match status" value="1"/>
</dbReference>
<dbReference type="EMBL" id="LR794158">
    <property type="protein sequence ID" value="CAB3976315.1"/>
    <property type="molecule type" value="Genomic_DNA"/>
</dbReference>
<reference evidence="2 3" key="1">
    <citation type="submission" date="2020-04" db="EMBL/GenBank/DDBJ databases">
        <authorList>
            <person name="Graf S J."/>
        </authorList>
    </citation>
    <scope>NUCLEOTIDE SEQUENCE [LARGE SCALE GENOMIC DNA]</scope>
    <source>
        <strain evidence="2">1</strain>
    </source>
</reference>
<gene>
    <name evidence="2" type="primary">prmC</name>
    <name evidence="2" type="ORF">ESZ_00096</name>
</gene>
<keyword evidence="2" id="KW-0808">Transferase</keyword>
<name>A0A6J5JWI5_9GAMM</name>
<dbReference type="EC" id="2.1.1.297" evidence="2"/>
<keyword evidence="1" id="KW-0472">Membrane</keyword>
<dbReference type="InterPro" id="IPR029063">
    <property type="entry name" value="SAM-dependent_MTases_sf"/>
</dbReference>
<keyword evidence="1" id="KW-1133">Transmembrane helix</keyword>